<feature type="domain" description="YMGG-like Gly-zipper" evidence="2">
    <location>
        <begin position="120"/>
        <end position="164"/>
    </location>
</feature>
<reference evidence="3 4" key="1">
    <citation type="submission" date="2019-09" db="EMBL/GenBank/DDBJ databases">
        <title>Complete genome sequence of Arachidicoccus sp. B3-10 isolated from apple orchard soil.</title>
        <authorList>
            <person name="Kim H.S."/>
            <person name="Han K.-I."/>
            <person name="Suh M.K."/>
            <person name="Lee K.C."/>
            <person name="Eom M.K."/>
            <person name="Kim J.-S."/>
            <person name="Kang S.W."/>
            <person name="Sin Y."/>
            <person name="Lee J.-S."/>
        </authorList>
    </citation>
    <scope>NUCLEOTIDE SEQUENCE [LARGE SCALE GENOMIC DNA]</scope>
    <source>
        <strain evidence="3 4">B3-10</strain>
    </source>
</reference>
<gene>
    <name evidence="3" type="ORF">E0W69_001795</name>
</gene>
<evidence type="ECO:0000259" key="2">
    <source>
        <dbReference type="Pfam" id="PF13441"/>
    </source>
</evidence>
<dbReference type="RefSeq" id="WP_131328322.1">
    <property type="nucleotide sequence ID" value="NZ_CP044016.1"/>
</dbReference>
<dbReference type="Proteomes" id="UP000292424">
    <property type="component" value="Chromosome"/>
</dbReference>
<dbReference type="InterPro" id="IPR027367">
    <property type="entry name" value="Gly-zipper_YMGG"/>
</dbReference>
<evidence type="ECO:0000256" key="1">
    <source>
        <dbReference type="SAM" id="MobiDB-lite"/>
    </source>
</evidence>
<evidence type="ECO:0000313" key="4">
    <source>
        <dbReference type="Proteomes" id="UP000292424"/>
    </source>
</evidence>
<organism evidence="3 4">
    <name type="scientific">Rhizosphaericola mali</name>
    <dbReference type="NCBI Taxonomy" id="2545455"/>
    <lineage>
        <taxon>Bacteria</taxon>
        <taxon>Pseudomonadati</taxon>
        <taxon>Bacteroidota</taxon>
        <taxon>Chitinophagia</taxon>
        <taxon>Chitinophagales</taxon>
        <taxon>Chitinophagaceae</taxon>
        <taxon>Rhizosphaericola</taxon>
    </lineage>
</organism>
<protein>
    <submittedName>
        <fullName evidence="3">Glycine zipper 2TM domain-containing protein</fullName>
    </submittedName>
</protein>
<proteinExistence type="predicted"/>
<dbReference type="Pfam" id="PF13441">
    <property type="entry name" value="Gly-zipper_YMGG"/>
    <property type="match status" value="1"/>
</dbReference>
<feature type="compositionally biased region" description="Low complexity" evidence="1">
    <location>
        <begin position="90"/>
        <end position="110"/>
    </location>
</feature>
<accession>A0A5P2FW98</accession>
<evidence type="ECO:0000313" key="3">
    <source>
        <dbReference type="EMBL" id="QES87445.1"/>
    </source>
</evidence>
<feature type="region of interest" description="Disordered" evidence="1">
    <location>
        <begin position="83"/>
        <end position="121"/>
    </location>
</feature>
<sequence>MKNLILTITIATLGFTACKSNDDSTKNIGREGLVQSSKDTSGFAAFKEEQAQKLQAADRLKADSLQILKDSIKEIHKDIATENTTEAKNSNESSSRAVASSSSSESSRTTTAKKKKGMSKATKGTIIGAGAGALTGALVTKHKRGIGALVGAAVGGGTGYVIGHSQDKKDQNK</sequence>
<dbReference type="PROSITE" id="PS51257">
    <property type="entry name" value="PROKAR_LIPOPROTEIN"/>
    <property type="match status" value="1"/>
</dbReference>
<dbReference type="EMBL" id="CP044016">
    <property type="protein sequence ID" value="QES87445.1"/>
    <property type="molecule type" value="Genomic_DNA"/>
</dbReference>
<name>A0A5P2FW98_9BACT</name>
<dbReference type="KEGG" id="arac:E0W69_001795"/>
<dbReference type="AlphaFoldDB" id="A0A5P2FW98"/>
<keyword evidence="4" id="KW-1185">Reference proteome</keyword>